<proteinExistence type="inferred from homology"/>
<reference evidence="16 17" key="1">
    <citation type="journal article" date="2019" name="PLoS Biol.">
        <title>Sex chromosomes control vertical transmission of feminizing Wolbachia symbionts in an isopod.</title>
        <authorList>
            <person name="Becking T."/>
            <person name="Chebbi M.A."/>
            <person name="Giraud I."/>
            <person name="Moumen B."/>
            <person name="Laverre T."/>
            <person name="Caubet Y."/>
            <person name="Peccoud J."/>
            <person name="Gilbert C."/>
            <person name="Cordaux R."/>
        </authorList>
    </citation>
    <scope>NUCLEOTIDE SEQUENCE [LARGE SCALE GENOMIC DNA]</scope>
    <source>
        <strain evidence="16">ANa2</strain>
        <tissue evidence="16">Whole body excluding digestive tract and cuticle</tissue>
    </source>
</reference>
<dbReference type="PROSITE" id="PS00973">
    <property type="entry name" value="USP_2"/>
    <property type="match status" value="1"/>
</dbReference>
<dbReference type="GO" id="GO:0004843">
    <property type="term" value="F:cysteine-type deubiquitinase activity"/>
    <property type="evidence" value="ECO:0007669"/>
    <property type="project" value="UniProtKB-EC"/>
</dbReference>
<feature type="compositionally biased region" description="Basic and acidic residues" evidence="14">
    <location>
        <begin position="595"/>
        <end position="617"/>
    </location>
</feature>
<feature type="region of interest" description="Disordered" evidence="14">
    <location>
        <begin position="565"/>
        <end position="755"/>
    </location>
</feature>
<feature type="compositionally biased region" description="Low complexity" evidence="14">
    <location>
        <begin position="566"/>
        <end position="582"/>
    </location>
</feature>
<evidence type="ECO:0000313" key="17">
    <source>
        <dbReference type="Proteomes" id="UP000326759"/>
    </source>
</evidence>
<feature type="region of interest" description="Disordered" evidence="14">
    <location>
        <begin position="431"/>
        <end position="531"/>
    </location>
</feature>
<evidence type="ECO:0000256" key="7">
    <source>
        <dbReference type="ARBA" id="ARBA00022801"/>
    </source>
</evidence>
<keyword evidence="17" id="KW-1185">Reference proteome</keyword>
<evidence type="ECO:0000256" key="11">
    <source>
        <dbReference type="ARBA" id="ARBA00042154"/>
    </source>
</evidence>
<evidence type="ECO:0000256" key="1">
    <source>
        <dbReference type="ARBA" id="ARBA00000707"/>
    </source>
</evidence>
<dbReference type="PANTHER" id="PTHR24006:SF758">
    <property type="entry name" value="UBIQUITIN CARBOXYL-TERMINAL HYDROLASE 36"/>
    <property type="match status" value="1"/>
</dbReference>
<feature type="domain" description="USP" evidence="15">
    <location>
        <begin position="1"/>
        <end position="313"/>
    </location>
</feature>
<evidence type="ECO:0000256" key="2">
    <source>
        <dbReference type="ARBA" id="ARBA00004604"/>
    </source>
</evidence>
<evidence type="ECO:0000256" key="10">
    <source>
        <dbReference type="ARBA" id="ARBA00041300"/>
    </source>
</evidence>
<dbReference type="EMBL" id="SEYY01024801">
    <property type="protein sequence ID" value="KAB7493878.1"/>
    <property type="molecule type" value="Genomic_DNA"/>
</dbReference>
<dbReference type="InterPro" id="IPR050164">
    <property type="entry name" value="Peptidase_C19"/>
</dbReference>
<evidence type="ECO:0000313" key="16">
    <source>
        <dbReference type="EMBL" id="KAB7493878.1"/>
    </source>
</evidence>
<keyword evidence="6" id="KW-0833">Ubl conjugation pathway</keyword>
<dbReference type="InterPro" id="IPR028889">
    <property type="entry name" value="USP"/>
</dbReference>
<evidence type="ECO:0000256" key="9">
    <source>
        <dbReference type="ARBA" id="ARBA00039432"/>
    </source>
</evidence>
<keyword evidence="7 16" id="KW-0378">Hydrolase</keyword>
<feature type="compositionally biased region" description="Basic and acidic residues" evidence="14">
    <location>
        <begin position="716"/>
        <end position="741"/>
    </location>
</feature>
<feature type="compositionally biased region" description="Polar residues" evidence="14">
    <location>
        <begin position="649"/>
        <end position="659"/>
    </location>
</feature>
<evidence type="ECO:0000256" key="3">
    <source>
        <dbReference type="ARBA" id="ARBA00009085"/>
    </source>
</evidence>
<sequence length="917" mass="103476">MVNLGNSCYMNSSLQALFHIPSLANWLLEEINTHIPSCESNPQNYSFCSICTMMRTIKQSLDPGTTVFKPLLLHNKLKCICKTFGYGRQEDAHEFIKLLIDHMEKSFLQNKRAVKLDHRSKETTPLNQIFGGYLRQQVICPLCCYVSTTFSHFQDLVLDIRSVNSVDEALNLYFKKETLDSDNAYKCEKCHKKVPATKRHLIERAPHVLLLQLKRFTISGGKITKHVNIQKNIDISRYVNGVKPLHPNGTGSYFYRLVSMVIHIGSSQHGGHYTAVAEASNNTMFEFDDASVRPISVQSALLKNPYILFYEMVRKPKSNSVPKQVIRQSSEKALIRQSSNDKISKPLPTSLSTSCMWNGTNSHATAEDIGEAVVHNGISNSKKSPLLPQKEREKISFGIKSHSGFSKGQEENKYSKPNGLILKRPFQLNSSSLTKSHTNGRNYVSSGLVPYNDESESSDDNESTDNRDTKDSCKFVNGHSNGHEKFVNKSVKSTDSSENSRSNNNNNGDKGNDSLKSKNHVEKMSNVDKIKKDKIKEDTTCSTSQGISGLNNKSTSFLPRSVQIQSSGNSKNVGGNKVNNGVPKILNGHSSTDNINEKKSNEHEKLDNVSLKEEHNDSYGTNSGNRTKKENGYICSSSSNGLSPVEVRTPNSSPSQSLTDRSKTKSKPEKVLKERDSFKNNISERLENGENYEEKSSKSKHQKGPQTAKVINAENHGCEENKKERNFSIKDEENFSMEEKKSRHKKKHKMKPNGAIKCDGSIPSCNGVSSNSLENTDSNIIIYNWNRNVKDLSDDLPSTKKNETVFSNNFIKNVSWNGSDDLSVVNALKRAGELPFGHEVKTWEGEESVFDKEIRKERNQAKKRSADDMYNDDYDRGKVRKKRFKSFHLDSTERRENPFQKFQNEYINNNNHKINNF</sequence>
<evidence type="ECO:0000259" key="15">
    <source>
        <dbReference type="PROSITE" id="PS50235"/>
    </source>
</evidence>
<evidence type="ECO:0000256" key="8">
    <source>
        <dbReference type="ARBA" id="ARBA00022807"/>
    </source>
</evidence>
<organism evidence="16 17">
    <name type="scientific">Armadillidium nasatum</name>
    <dbReference type="NCBI Taxonomy" id="96803"/>
    <lineage>
        <taxon>Eukaryota</taxon>
        <taxon>Metazoa</taxon>
        <taxon>Ecdysozoa</taxon>
        <taxon>Arthropoda</taxon>
        <taxon>Crustacea</taxon>
        <taxon>Multicrustacea</taxon>
        <taxon>Malacostraca</taxon>
        <taxon>Eumalacostraca</taxon>
        <taxon>Peracarida</taxon>
        <taxon>Isopoda</taxon>
        <taxon>Oniscidea</taxon>
        <taxon>Crinocheta</taxon>
        <taxon>Armadillidiidae</taxon>
        <taxon>Armadillidium</taxon>
    </lineage>
</organism>
<keyword evidence="8" id="KW-0788">Thiol protease</keyword>
<feature type="compositionally biased region" description="Basic residues" evidence="14">
    <location>
        <begin position="742"/>
        <end position="751"/>
    </location>
</feature>
<dbReference type="OrthoDB" id="420187at2759"/>
<feature type="compositionally biased region" description="Basic and acidic residues" evidence="14">
    <location>
        <begin position="660"/>
        <end position="697"/>
    </location>
</feature>
<evidence type="ECO:0000256" key="6">
    <source>
        <dbReference type="ARBA" id="ARBA00022786"/>
    </source>
</evidence>
<feature type="region of interest" description="Disordered" evidence="14">
    <location>
        <begin position="399"/>
        <end position="418"/>
    </location>
</feature>
<dbReference type="PROSITE" id="PS50235">
    <property type="entry name" value="USP_3"/>
    <property type="match status" value="1"/>
</dbReference>
<dbReference type="InterPro" id="IPR038765">
    <property type="entry name" value="Papain-like_cys_pep_sf"/>
</dbReference>
<evidence type="ECO:0000256" key="5">
    <source>
        <dbReference type="ARBA" id="ARBA00022670"/>
    </source>
</evidence>
<comment type="catalytic activity">
    <reaction evidence="1">
        <text>Thiol-dependent hydrolysis of ester, thioester, amide, peptide and isopeptide bonds formed by the C-terminal Gly of ubiquitin (a 76-residue protein attached to proteins as an intracellular targeting signal).</text>
        <dbReference type="EC" id="3.4.19.12"/>
    </reaction>
</comment>
<dbReference type="GO" id="GO:0006508">
    <property type="term" value="P:proteolysis"/>
    <property type="evidence" value="ECO:0007669"/>
    <property type="project" value="UniProtKB-KW"/>
</dbReference>
<protein>
    <recommendedName>
        <fullName evidence="9">Ubiquitin carboxyl-terminal hydrolase 36</fullName>
        <ecNumber evidence="4">3.4.19.12</ecNumber>
    </recommendedName>
    <alternativeName>
        <fullName evidence="12">Deubiquitinating enzyme 36</fullName>
    </alternativeName>
    <alternativeName>
        <fullName evidence="11">Protein scrawny</fullName>
    </alternativeName>
    <alternativeName>
        <fullName evidence="10">Ubiquitin thioesterase 36</fullName>
    </alternativeName>
    <alternativeName>
        <fullName evidence="13">Ubiquitin-specific-processing protease 36</fullName>
    </alternativeName>
</protein>
<dbReference type="InterPro" id="IPR018200">
    <property type="entry name" value="USP_CS"/>
</dbReference>
<dbReference type="AlphaFoldDB" id="A0A5N5SJJ6"/>
<comment type="similarity">
    <text evidence="3">Belongs to the peptidase C19 family.</text>
</comment>
<dbReference type="Pfam" id="PF00443">
    <property type="entry name" value="UCH"/>
    <property type="match status" value="1"/>
</dbReference>
<feature type="compositionally biased region" description="Polar residues" evidence="14">
    <location>
        <begin position="431"/>
        <end position="445"/>
    </location>
</feature>
<feature type="compositionally biased region" description="Acidic residues" evidence="14">
    <location>
        <begin position="453"/>
        <end position="463"/>
    </location>
</feature>
<dbReference type="PANTHER" id="PTHR24006">
    <property type="entry name" value="UBIQUITIN CARBOXYL-TERMINAL HYDROLASE"/>
    <property type="match status" value="1"/>
</dbReference>
<dbReference type="GO" id="GO:0016579">
    <property type="term" value="P:protein deubiquitination"/>
    <property type="evidence" value="ECO:0007669"/>
    <property type="project" value="InterPro"/>
</dbReference>
<dbReference type="InterPro" id="IPR001394">
    <property type="entry name" value="Peptidase_C19_UCH"/>
</dbReference>
<dbReference type="Proteomes" id="UP000326759">
    <property type="component" value="Unassembled WGS sequence"/>
</dbReference>
<name>A0A5N5SJJ6_9CRUS</name>
<dbReference type="Gene3D" id="3.90.70.10">
    <property type="entry name" value="Cysteine proteinases"/>
    <property type="match status" value="1"/>
</dbReference>
<evidence type="ECO:0000256" key="12">
    <source>
        <dbReference type="ARBA" id="ARBA00042420"/>
    </source>
</evidence>
<dbReference type="GO" id="GO:0005829">
    <property type="term" value="C:cytosol"/>
    <property type="evidence" value="ECO:0007669"/>
    <property type="project" value="TreeGrafter"/>
</dbReference>
<dbReference type="EC" id="3.4.19.12" evidence="4"/>
<feature type="compositionally biased region" description="Basic and acidic residues" evidence="14">
    <location>
        <begin position="510"/>
        <end position="531"/>
    </location>
</feature>
<evidence type="ECO:0000256" key="14">
    <source>
        <dbReference type="SAM" id="MobiDB-lite"/>
    </source>
</evidence>
<evidence type="ECO:0000256" key="4">
    <source>
        <dbReference type="ARBA" id="ARBA00012759"/>
    </source>
</evidence>
<keyword evidence="5" id="KW-0645">Protease</keyword>
<dbReference type="GO" id="GO:0042981">
    <property type="term" value="P:regulation of apoptotic process"/>
    <property type="evidence" value="ECO:0007669"/>
    <property type="project" value="TreeGrafter"/>
</dbReference>
<feature type="compositionally biased region" description="Low complexity" evidence="14">
    <location>
        <begin position="493"/>
        <end position="509"/>
    </location>
</feature>
<dbReference type="GO" id="GO:0005730">
    <property type="term" value="C:nucleolus"/>
    <property type="evidence" value="ECO:0007669"/>
    <property type="project" value="UniProtKB-SubCell"/>
</dbReference>
<comment type="caution">
    <text evidence="16">The sequence shown here is derived from an EMBL/GenBank/DDBJ whole genome shotgun (WGS) entry which is preliminary data.</text>
</comment>
<accession>A0A5N5SJJ6</accession>
<feature type="compositionally biased region" description="Basic and acidic residues" evidence="14">
    <location>
        <begin position="464"/>
        <end position="473"/>
    </location>
</feature>
<comment type="subcellular location">
    <subcellularLocation>
        <location evidence="2">Nucleus</location>
        <location evidence="2">Nucleolus</location>
    </subcellularLocation>
</comment>
<gene>
    <name evidence="16" type="primary">Usp36</name>
    <name evidence="16" type="ORF">Anas_04989</name>
</gene>
<dbReference type="SUPFAM" id="SSF54001">
    <property type="entry name" value="Cysteine proteinases"/>
    <property type="match status" value="1"/>
</dbReference>
<evidence type="ECO:0000256" key="13">
    <source>
        <dbReference type="ARBA" id="ARBA00043009"/>
    </source>
</evidence>